<feature type="region of interest" description="Disordered" evidence="1">
    <location>
        <begin position="189"/>
        <end position="209"/>
    </location>
</feature>
<protein>
    <submittedName>
        <fullName evidence="2">Uncharacterized protein</fullName>
    </submittedName>
</protein>
<dbReference type="Proteomes" id="UP000256779">
    <property type="component" value="Unassembled WGS sequence"/>
</dbReference>
<reference evidence="2 3" key="1">
    <citation type="submission" date="2018-07" db="EMBL/GenBank/DDBJ databases">
        <title>Genomic Encyclopedia of Type Strains, Phase IV (KMG-IV): sequencing the most valuable type-strain genomes for metagenomic binning, comparative biology and taxonomic classification.</title>
        <authorList>
            <person name="Goeker M."/>
        </authorList>
    </citation>
    <scope>NUCLEOTIDE SEQUENCE [LARGE SCALE GENOMIC DNA]</scope>
    <source>
        <strain evidence="2 3">DSM 4134</strain>
    </source>
</reference>
<evidence type="ECO:0000313" key="2">
    <source>
        <dbReference type="EMBL" id="REE05865.1"/>
    </source>
</evidence>
<comment type="caution">
    <text evidence="2">The sequence shown here is derived from an EMBL/GenBank/DDBJ whole genome shotgun (WGS) entry which is preliminary data.</text>
</comment>
<dbReference type="RefSeq" id="WP_147302821.1">
    <property type="nucleotide sequence ID" value="NZ_QREG01000001.1"/>
</dbReference>
<keyword evidence="3" id="KW-1185">Reference proteome</keyword>
<dbReference type="EMBL" id="QREG01000001">
    <property type="protein sequence ID" value="REE05865.1"/>
    <property type="molecule type" value="Genomic_DNA"/>
</dbReference>
<dbReference type="AlphaFoldDB" id="A0A3D9LJ18"/>
<evidence type="ECO:0000313" key="3">
    <source>
        <dbReference type="Proteomes" id="UP000256779"/>
    </source>
</evidence>
<name>A0A3D9LJ18_MARFU</name>
<organism evidence="2 3">
    <name type="scientific">Marinoscillum furvescens DSM 4134</name>
    <dbReference type="NCBI Taxonomy" id="1122208"/>
    <lineage>
        <taxon>Bacteria</taxon>
        <taxon>Pseudomonadati</taxon>
        <taxon>Bacteroidota</taxon>
        <taxon>Cytophagia</taxon>
        <taxon>Cytophagales</taxon>
        <taxon>Reichenbachiellaceae</taxon>
        <taxon>Marinoscillum</taxon>
    </lineage>
</organism>
<dbReference type="PROSITE" id="PS51257">
    <property type="entry name" value="PROKAR_LIPOPROTEIN"/>
    <property type="match status" value="1"/>
</dbReference>
<proteinExistence type="predicted"/>
<evidence type="ECO:0000256" key="1">
    <source>
        <dbReference type="SAM" id="MobiDB-lite"/>
    </source>
</evidence>
<sequence length="209" mass="23056">MMKNFVLLVCIVSSLMGCEMSESSKLKRLQAKIDSLESMTLIPKPTKKMQESFALAEKALDDRRVNINLGSRIELDEVKNDTAAFLDFRRRIKSCLNSEGVILSSSYSFGLAEIQELLKDINKMNQSLGRMSDPITGIRIHMGMDSIEISGTDFPYVDVFLTPVTKSGLSVFRDDMIQYFDLPSSSTTTASASSSGSLNSSNPCPNLCP</sequence>
<accession>A0A3D9LJ18</accession>
<gene>
    <name evidence="2" type="ORF">C7460_101384</name>
</gene>